<dbReference type="InterPro" id="IPR040509">
    <property type="entry name" value="CdiI_C"/>
</dbReference>
<keyword evidence="3" id="KW-1185">Reference proteome</keyword>
<dbReference type="CDD" id="cd20699">
    <property type="entry name" value="CdiI_ECL-like"/>
    <property type="match status" value="1"/>
</dbReference>
<accession>A0ABU3I3Y8</accession>
<comment type="caution">
    <text evidence="2">The sequence shown here is derived from an EMBL/GenBank/DDBJ whole genome shotgun (WGS) entry which is preliminary data.</text>
</comment>
<evidence type="ECO:0000313" key="3">
    <source>
        <dbReference type="Proteomes" id="UP001181313"/>
    </source>
</evidence>
<dbReference type="Gene3D" id="3.30.2450.20">
    <property type="match status" value="1"/>
</dbReference>
<feature type="domain" description="CdiI C-terminal" evidence="1">
    <location>
        <begin position="48"/>
        <end position="155"/>
    </location>
</feature>
<name>A0ABU3I3Y8_9ACTN</name>
<dbReference type="RefSeq" id="WP_337675052.1">
    <property type="nucleotide sequence ID" value="NZ_JAVSGH010000034.1"/>
</dbReference>
<gene>
    <name evidence="2" type="ORF">ROS62_23330</name>
</gene>
<evidence type="ECO:0000313" key="2">
    <source>
        <dbReference type="EMBL" id="MDT3727654.1"/>
    </source>
</evidence>
<proteinExistence type="predicted"/>
<organism evidence="2 3">
    <name type="scientific">Streptomyces althioticus subsp. attaecolombicae</name>
    <dbReference type="NCBI Taxonomy" id="3075534"/>
    <lineage>
        <taxon>Bacteria</taxon>
        <taxon>Bacillati</taxon>
        <taxon>Actinomycetota</taxon>
        <taxon>Actinomycetes</taxon>
        <taxon>Kitasatosporales</taxon>
        <taxon>Streptomycetaceae</taxon>
        <taxon>Streptomyces</taxon>
        <taxon>Streptomyces althioticus group</taxon>
    </lineage>
</organism>
<dbReference type="Proteomes" id="UP001181313">
    <property type="component" value="Unassembled WGS sequence"/>
</dbReference>
<protein>
    <recommendedName>
        <fullName evidence="1">CdiI C-terminal domain-containing protein</fullName>
    </recommendedName>
</protein>
<dbReference type="Pfam" id="PF18228">
    <property type="entry name" value="CdiI_N"/>
    <property type="match status" value="1"/>
</dbReference>
<dbReference type="InterPro" id="IPR053755">
    <property type="entry name" value="CDI_immunity_sf"/>
</dbReference>
<reference evidence="2" key="1">
    <citation type="submission" date="2024-05" db="EMBL/GenBank/DDBJ databases">
        <title>30 novel species of actinomycetes from the DSMZ collection.</title>
        <authorList>
            <person name="Nouioui I."/>
        </authorList>
    </citation>
    <scope>NUCLEOTIDE SEQUENCE</scope>
    <source>
        <strain evidence="2">DSM 41972</strain>
    </source>
</reference>
<sequence>MTQISTTSRNSGFSIEVIDDPVSEGATPSPSDAVGRIWVGSFTEAFLMDLSFWSVDEYRRSWEGALRKLEGSEKEISCLIASITDPVASNFISCWPMYRDGDMIRVQNSLIFLDELDEPFDPQEPWRYVEPHREVDEDGNRISEWVTSVSEVRHFRESAWGL</sequence>
<evidence type="ECO:0000259" key="1">
    <source>
        <dbReference type="Pfam" id="PF18228"/>
    </source>
</evidence>
<dbReference type="EMBL" id="JAVSGH010000034">
    <property type="protein sequence ID" value="MDT3727654.1"/>
    <property type="molecule type" value="Genomic_DNA"/>
</dbReference>